<evidence type="ECO:0000313" key="10">
    <source>
        <dbReference type="EMBL" id="KAJ6748223.1"/>
    </source>
</evidence>
<evidence type="ECO:0000256" key="2">
    <source>
        <dbReference type="ARBA" id="ARBA00022741"/>
    </source>
</evidence>
<dbReference type="InterPro" id="IPR046758">
    <property type="entry name" value="Sey1/RHD3-like_3HB"/>
</dbReference>
<evidence type="ECO:0000259" key="9">
    <source>
        <dbReference type="PROSITE" id="PS51715"/>
    </source>
</evidence>
<evidence type="ECO:0000256" key="6">
    <source>
        <dbReference type="ARBA" id="ARBA00023134"/>
    </source>
</evidence>
<comment type="caution">
    <text evidence="10">The sequence shown here is derived from an EMBL/GenBank/DDBJ whole genome shotgun (WGS) entry which is preliminary data.</text>
</comment>
<evidence type="ECO:0000256" key="7">
    <source>
        <dbReference type="ARBA" id="ARBA00023136"/>
    </source>
</evidence>
<dbReference type="InterPro" id="IPR008803">
    <property type="entry name" value="RHD3/Sey1"/>
</dbReference>
<reference evidence="10" key="1">
    <citation type="submission" date="2022-11" db="EMBL/GenBank/DDBJ databases">
        <authorList>
            <person name="Hyden B.L."/>
            <person name="Feng K."/>
            <person name="Yates T."/>
            <person name="Jawdy S."/>
            <person name="Smart L.B."/>
            <person name="Muchero W."/>
        </authorList>
    </citation>
    <scope>NUCLEOTIDE SEQUENCE</scope>
    <source>
        <tissue evidence="10">Shoot tip</tissue>
    </source>
</reference>
<evidence type="ECO:0000313" key="11">
    <source>
        <dbReference type="Proteomes" id="UP001151532"/>
    </source>
</evidence>
<dbReference type="SUPFAM" id="SSF52540">
    <property type="entry name" value="P-loop containing nucleoside triphosphate hydrolases"/>
    <property type="match status" value="1"/>
</dbReference>
<dbReference type="GO" id="GO:0005525">
    <property type="term" value="F:GTP binding"/>
    <property type="evidence" value="ECO:0007669"/>
    <property type="project" value="UniProtKB-KW"/>
</dbReference>
<dbReference type="GO" id="GO:0003924">
    <property type="term" value="F:GTPase activity"/>
    <property type="evidence" value="ECO:0007669"/>
    <property type="project" value="TreeGrafter"/>
</dbReference>
<sequence>MAPDCRSFQLISGDGVLNMEGLENFSRTTNLSPRGVSYAVVAIMGPQSGGKSTLLNKLFRTDFRMMDADDGRTQTTRGIWIAKAIGIEPFTIAIDVEGSDSGERGQDGATFEKQSALFAFAIADTVIINMWCHDIGREHAASRPLLKTVFEAMARSFRSSKTSLLFVLRDQTRVKELIAMPSGPTTPPLANGHAPNTPLELLQRLLRQDIEKIWAAIAAADAHKRTHLEEFFNVEITALPSYEFEEKKFTEQVARLRQRFFLSTSPGGLAGDRKDDELASGLPLRAQQIWKTIKKNKDLDLPPPQVLVATFRCEQIAKEKLSRLKLDETWLAMGEALKSGPVSEFGEKLSCILENYLCQYDKEAINYEESIRNENRRKLEAKALKVVRPAYAAMLQHLRSIALKSLQTTVRKASGDGFEAAVDSCCQSIMRDFERGCQAAAIRQVNDWVYLEVNVRESLRRDIETLKSDKKAEYEELIKAQKIKKHVSEGSGILVGVGVATSLVAIGCDQVTAAEVGLAASTSTKRLINEYI</sequence>
<name>A0A9Q0VIN2_SALPP</name>
<evidence type="ECO:0000256" key="8">
    <source>
        <dbReference type="PROSITE-ProRule" id="PRU01052"/>
    </source>
</evidence>
<dbReference type="PROSITE" id="PS51715">
    <property type="entry name" value="G_GB1_RHD3"/>
    <property type="match status" value="1"/>
</dbReference>
<feature type="domain" description="GB1/RHD3-type G" evidence="9">
    <location>
        <begin position="35"/>
        <end position="273"/>
    </location>
</feature>
<keyword evidence="11" id="KW-1185">Reference proteome</keyword>
<keyword evidence="5" id="KW-1133">Transmembrane helix</keyword>
<keyword evidence="4" id="KW-0256">Endoplasmic reticulum</keyword>
<dbReference type="Proteomes" id="UP001151532">
    <property type="component" value="Chromosome 12"/>
</dbReference>
<organism evidence="10 11">
    <name type="scientific">Salix purpurea</name>
    <name type="common">Purple osier willow</name>
    <dbReference type="NCBI Taxonomy" id="77065"/>
    <lineage>
        <taxon>Eukaryota</taxon>
        <taxon>Viridiplantae</taxon>
        <taxon>Streptophyta</taxon>
        <taxon>Embryophyta</taxon>
        <taxon>Tracheophyta</taxon>
        <taxon>Spermatophyta</taxon>
        <taxon>Magnoliopsida</taxon>
        <taxon>eudicotyledons</taxon>
        <taxon>Gunneridae</taxon>
        <taxon>Pentapetalae</taxon>
        <taxon>rosids</taxon>
        <taxon>fabids</taxon>
        <taxon>Malpighiales</taxon>
        <taxon>Salicaceae</taxon>
        <taxon>Saliceae</taxon>
        <taxon>Salix</taxon>
    </lineage>
</organism>
<dbReference type="Pfam" id="PF20428">
    <property type="entry name" value="Sey1_3HB"/>
    <property type="match status" value="1"/>
</dbReference>
<evidence type="ECO:0000256" key="3">
    <source>
        <dbReference type="ARBA" id="ARBA00022801"/>
    </source>
</evidence>
<keyword evidence="3" id="KW-0378">Hydrolase</keyword>
<keyword evidence="2" id="KW-0547">Nucleotide-binding</keyword>
<dbReference type="GO" id="GO:0016320">
    <property type="term" value="P:endoplasmic reticulum membrane fusion"/>
    <property type="evidence" value="ECO:0007669"/>
    <property type="project" value="TreeGrafter"/>
</dbReference>
<dbReference type="GO" id="GO:0005783">
    <property type="term" value="C:endoplasmic reticulum"/>
    <property type="evidence" value="ECO:0007669"/>
    <property type="project" value="TreeGrafter"/>
</dbReference>
<proteinExistence type="inferred from homology"/>
<keyword evidence="7" id="KW-0472">Membrane</keyword>
<evidence type="ECO:0000256" key="5">
    <source>
        <dbReference type="ARBA" id="ARBA00022989"/>
    </source>
</evidence>
<dbReference type="PANTHER" id="PTHR45923">
    <property type="entry name" value="PROTEIN SEY1"/>
    <property type="match status" value="1"/>
</dbReference>
<dbReference type="InterPro" id="IPR030386">
    <property type="entry name" value="G_GB1_RHD3_dom"/>
</dbReference>
<evidence type="ECO:0000256" key="4">
    <source>
        <dbReference type="ARBA" id="ARBA00022824"/>
    </source>
</evidence>
<comment type="similarity">
    <text evidence="8">Belongs to the TRAFAC class dynamin-like GTPase superfamily. GB1/RHD3 GTPase family.</text>
</comment>
<keyword evidence="1" id="KW-0812">Transmembrane</keyword>
<dbReference type="Pfam" id="PF05879">
    <property type="entry name" value="RHD3_GTPase"/>
    <property type="match status" value="2"/>
</dbReference>
<reference evidence="10" key="2">
    <citation type="journal article" date="2023" name="Int. J. Mol. Sci.">
        <title>De Novo Assembly and Annotation of 11 Diverse Shrub Willow (Salix) Genomes Reveals Novel Gene Organization in Sex-Linked Regions.</title>
        <authorList>
            <person name="Hyden B."/>
            <person name="Feng K."/>
            <person name="Yates T.B."/>
            <person name="Jawdy S."/>
            <person name="Cereghino C."/>
            <person name="Smart L.B."/>
            <person name="Muchero W."/>
        </authorList>
    </citation>
    <scope>NUCLEOTIDE SEQUENCE</scope>
    <source>
        <tissue evidence="10">Shoot tip</tissue>
    </source>
</reference>
<protein>
    <submittedName>
        <fullName evidence="10">PROTEIN SEY1</fullName>
    </submittedName>
</protein>
<dbReference type="AlphaFoldDB" id="A0A9Q0VIN2"/>
<dbReference type="PANTHER" id="PTHR45923:SF20">
    <property type="entry name" value="PROTEIN ROOT HAIR DEFECTIVE 3 HOMOLOG 2"/>
    <property type="match status" value="1"/>
</dbReference>
<dbReference type="InterPro" id="IPR027417">
    <property type="entry name" value="P-loop_NTPase"/>
</dbReference>
<gene>
    <name evidence="10" type="ORF">OIU79_029356</name>
</gene>
<dbReference type="EMBL" id="JAPFFK010000008">
    <property type="protein sequence ID" value="KAJ6748223.1"/>
    <property type="molecule type" value="Genomic_DNA"/>
</dbReference>
<accession>A0A9Q0VIN2</accession>
<dbReference type="OrthoDB" id="1597724at2759"/>
<evidence type="ECO:0000256" key="1">
    <source>
        <dbReference type="ARBA" id="ARBA00022692"/>
    </source>
</evidence>
<dbReference type="Gene3D" id="3.40.50.300">
    <property type="entry name" value="P-loop containing nucleotide triphosphate hydrolases"/>
    <property type="match status" value="1"/>
</dbReference>
<keyword evidence="6" id="KW-0342">GTP-binding</keyword>